<dbReference type="KEGG" id="cpsk:Q0N40_05190"/>
<feature type="domain" description="Low molecular weight protein antigen 6 PH" evidence="2">
    <location>
        <begin position="108"/>
        <end position="177"/>
    </location>
</feature>
<name>A0AAU0Q0Z7_9CORY</name>
<sequence>MPSTNSVTVKKKGRVGAVSNGVSETNMSEDYLAYDTPTTSTAPWELVVTSTKLKQWTWAGVVVIMAIHIFMALVVRLGYTGAAVTTVDQWSFIGIGIIFSGIWMLGLRPRVRVNKDGVEVRNFLNPQFYPWEIVHGLSFPKNSRTARLELPDFEFVSMWAFQAADGNRVVDAVNNFRLLEDAYLPED</sequence>
<feature type="transmembrane region" description="Helical" evidence="1">
    <location>
        <begin position="56"/>
        <end position="77"/>
    </location>
</feature>
<accession>A0AAU0Q0Z7</accession>
<dbReference type="AlphaFoldDB" id="A0AAU0Q0Z7"/>
<dbReference type="Pfam" id="PF10756">
    <property type="entry name" value="bPH_6"/>
    <property type="match status" value="1"/>
</dbReference>
<feature type="transmembrane region" description="Helical" evidence="1">
    <location>
        <begin position="89"/>
        <end position="107"/>
    </location>
</feature>
<protein>
    <submittedName>
        <fullName evidence="3">PH domain-containing protein</fullName>
    </submittedName>
</protein>
<dbReference type="RefSeq" id="WP_236881911.1">
    <property type="nucleotide sequence ID" value="NZ_CP137757.1"/>
</dbReference>
<organism evidence="3 4">
    <name type="scientific">Corynebacterium pseudokroppenstedtii</name>
    <dbReference type="NCBI Taxonomy" id="2804917"/>
    <lineage>
        <taxon>Bacteria</taxon>
        <taxon>Bacillati</taxon>
        <taxon>Actinomycetota</taxon>
        <taxon>Actinomycetes</taxon>
        <taxon>Mycobacteriales</taxon>
        <taxon>Corynebacteriaceae</taxon>
        <taxon>Corynebacterium</taxon>
    </lineage>
</organism>
<dbReference type="EMBL" id="CP137757">
    <property type="protein sequence ID" value="WPF25917.1"/>
    <property type="molecule type" value="Genomic_DNA"/>
</dbReference>
<reference evidence="3 4" key="1">
    <citation type="submission" date="2023-10" db="EMBL/GenBank/DDBJ databases">
        <title>complete genome sequence of Corynebacterium pseudokroppenstedtii P15-C1.</title>
        <authorList>
            <person name="Bruggemann H."/>
            <person name="Poehlein A."/>
        </authorList>
    </citation>
    <scope>NUCLEOTIDE SEQUENCE [LARGE SCALE GENOMIC DNA]</scope>
    <source>
        <strain evidence="3 4">P15_C1</strain>
    </source>
</reference>
<keyword evidence="1" id="KW-0472">Membrane</keyword>
<keyword evidence="1" id="KW-0812">Transmembrane</keyword>
<evidence type="ECO:0000313" key="4">
    <source>
        <dbReference type="Proteomes" id="UP001174314"/>
    </source>
</evidence>
<dbReference type="Proteomes" id="UP001174314">
    <property type="component" value="Chromosome"/>
</dbReference>
<dbReference type="InterPro" id="IPR019692">
    <property type="entry name" value="CFP-6_PH"/>
</dbReference>
<proteinExistence type="predicted"/>
<evidence type="ECO:0000313" key="3">
    <source>
        <dbReference type="EMBL" id="WPF25917.1"/>
    </source>
</evidence>
<evidence type="ECO:0000259" key="2">
    <source>
        <dbReference type="Pfam" id="PF10756"/>
    </source>
</evidence>
<keyword evidence="1" id="KW-1133">Transmembrane helix</keyword>
<evidence type="ECO:0000256" key="1">
    <source>
        <dbReference type="SAM" id="Phobius"/>
    </source>
</evidence>
<gene>
    <name evidence="3" type="ORF">Q0N40_05190</name>
</gene>
<keyword evidence="4" id="KW-1185">Reference proteome</keyword>